<keyword evidence="4 8" id="KW-0479">Metal-binding</keyword>
<dbReference type="InterPro" id="IPR036396">
    <property type="entry name" value="Cyt_P450_sf"/>
</dbReference>
<dbReference type="GO" id="GO:0004497">
    <property type="term" value="F:monooxygenase activity"/>
    <property type="evidence" value="ECO:0007669"/>
    <property type="project" value="UniProtKB-KW"/>
</dbReference>
<reference evidence="10" key="2">
    <citation type="submission" date="2023-06" db="EMBL/GenBank/DDBJ databases">
        <authorList>
            <consortium name="Lawrence Berkeley National Laboratory"/>
            <person name="Haridas S."/>
            <person name="Hensen N."/>
            <person name="Bonometti L."/>
            <person name="Westerberg I."/>
            <person name="Brannstrom I.O."/>
            <person name="Guillou S."/>
            <person name="Cros-Aarteil S."/>
            <person name="Calhoun S."/>
            <person name="Kuo A."/>
            <person name="Mondo S."/>
            <person name="Pangilinan J."/>
            <person name="Riley R."/>
            <person name="Labutti K."/>
            <person name="Andreopoulos B."/>
            <person name="Lipzen A."/>
            <person name="Chen C."/>
            <person name="Yanf M."/>
            <person name="Daum C."/>
            <person name="Ng V."/>
            <person name="Clum A."/>
            <person name="Steindorff A."/>
            <person name="Ohm R."/>
            <person name="Martin F."/>
            <person name="Silar P."/>
            <person name="Natvig D."/>
            <person name="Lalanne C."/>
            <person name="Gautier V."/>
            <person name="Ament-Velasquez S.L."/>
            <person name="Kruys A."/>
            <person name="Hutchinson M.I."/>
            <person name="Powell A.J."/>
            <person name="Barry K."/>
            <person name="Miller A.N."/>
            <person name="Grigoriev I.V."/>
            <person name="Debuchy R."/>
            <person name="Gladieux P."/>
            <person name="Thoren M.H."/>
            <person name="Johannesson H."/>
        </authorList>
    </citation>
    <scope>NUCLEOTIDE SEQUENCE</scope>
    <source>
        <strain evidence="10">CBS 955.72</strain>
    </source>
</reference>
<dbReference type="PANTHER" id="PTHR46206:SF1">
    <property type="entry name" value="P450, PUTATIVE (EUROFUNG)-RELATED"/>
    <property type="match status" value="1"/>
</dbReference>
<dbReference type="InterPro" id="IPR001128">
    <property type="entry name" value="Cyt_P450"/>
</dbReference>
<name>A0AAJ0HFV8_9PEZI</name>
<keyword evidence="7 9" id="KW-0503">Monooxygenase</keyword>
<dbReference type="CDD" id="cd11041">
    <property type="entry name" value="CYP503A1-like"/>
    <property type="match status" value="1"/>
</dbReference>
<evidence type="ECO:0000256" key="7">
    <source>
        <dbReference type="ARBA" id="ARBA00023033"/>
    </source>
</evidence>
<dbReference type="PANTHER" id="PTHR46206">
    <property type="entry name" value="CYTOCHROME P450"/>
    <property type="match status" value="1"/>
</dbReference>
<feature type="binding site" description="axial binding residue" evidence="8">
    <location>
        <position position="489"/>
    </location>
    <ligand>
        <name>heme</name>
        <dbReference type="ChEBI" id="CHEBI:30413"/>
    </ligand>
    <ligandPart>
        <name>Fe</name>
        <dbReference type="ChEBI" id="CHEBI:18248"/>
    </ligandPart>
</feature>
<keyword evidence="11" id="KW-1185">Reference proteome</keyword>
<comment type="similarity">
    <text evidence="2 9">Belongs to the cytochrome P450 family.</text>
</comment>
<dbReference type="Gene3D" id="1.10.630.10">
    <property type="entry name" value="Cytochrome P450"/>
    <property type="match status" value="1"/>
</dbReference>
<dbReference type="InterPro" id="IPR017972">
    <property type="entry name" value="Cyt_P450_CS"/>
</dbReference>
<evidence type="ECO:0000256" key="9">
    <source>
        <dbReference type="RuleBase" id="RU000461"/>
    </source>
</evidence>
<dbReference type="EMBL" id="JAUIQD010000005">
    <property type="protein sequence ID" value="KAK3350040.1"/>
    <property type="molecule type" value="Genomic_DNA"/>
</dbReference>
<sequence>MATSISSQLLESLLTPGRIATVLLLFTVSSFIVDFTWKPRYSASLPRVGFGGGVVGSIRNWVGYVTHFNRWVEEGYEKYTKHNRAYVVPSAPSRPQEVVIPRSQTAWLLELPDRILSAKEAHADLMHGDYQFLGTDDQFPIGALHKHLTRNLVGLIPAIQNDVHSAIDATFGADTENWKSLNLWEALLGIVPVVTNRVVVGETCKNKEFVDSQVSFVDALVRNSFILNMFPKILHPVVAPFVVLPNWWIWRKSFRILGPVIEKRLHDMARKAAGDAEYEAWEPEECLITWLIRQAQADGATGKLNAALISKSLLPIEFAAIHTTVITGHNLLLDLLSSDPKDKYPEVLREESTRALGAEGDGYWTKTGLSNLYRTDSAIRESMRLSHFATALTHRKVIAKEGITNAAEGWHVPQGGYLMLDLAGTHHDPDLYPEPHAYDPLRFSRVREEYETRPKEEKSDPEEALRVKRLGMVTTSDAYLPFSHGRHACPGRFFVAHELKMILAYLLRNYEIKPIAERPKPIWIGQTIVPPIDAKIEIRRRKGTV</sequence>
<keyword evidence="5 9" id="KW-0560">Oxidoreductase</keyword>
<dbReference type="InterPro" id="IPR002403">
    <property type="entry name" value="Cyt_P450_E_grp-IV"/>
</dbReference>
<evidence type="ECO:0000256" key="6">
    <source>
        <dbReference type="ARBA" id="ARBA00023004"/>
    </source>
</evidence>
<gene>
    <name evidence="10" type="ORF">B0T25DRAFT_458583</name>
</gene>
<dbReference type="GO" id="GO:0020037">
    <property type="term" value="F:heme binding"/>
    <property type="evidence" value="ECO:0007669"/>
    <property type="project" value="InterPro"/>
</dbReference>
<comment type="caution">
    <text evidence="10">The sequence shown here is derived from an EMBL/GenBank/DDBJ whole genome shotgun (WGS) entry which is preliminary data.</text>
</comment>
<dbReference type="Proteomes" id="UP001275084">
    <property type="component" value="Unassembled WGS sequence"/>
</dbReference>
<evidence type="ECO:0000313" key="11">
    <source>
        <dbReference type="Proteomes" id="UP001275084"/>
    </source>
</evidence>
<evidence type="ECO:0000256" key="8">
    <source>
        <dbReference type="PIRSR" id="PIRSR602403-1"/>
    </source>
</evidence>
<dbReference type="AlphaFoldDB" id="A0AAJ0HFV8"/>
<keyword evidence="6 8" id="KW-0408">Iron</keyword>
<evidence type="ECO:0000256" key="3">
    <source>
        <dbReference type="ARBA" id="ARBA00022617"/>
    </source>
</evidence>
<dbReference type="Pfam" id="PF00067">
    <property type="entry name" value="p450"/>
    <property type="match status" value="1"/>
</dbReference>
<dbReference type="PRINTS" id="PR00465">
    <property type="entry name" value="EP450IV"/>
</dbReference>
<evidence type="ECO:0000256" key="5">
    <source>
        <dbReference type="ARBA" id="ARBA00023002"/>
    </source>
</evidence>
<dbReference type="GO" id="GO:0016705">
    <property type="term" value="F:oxidoreductase activity, acting on paired donors, with incorporation or reduction of molecular oxygen"/>
    <property type="evidence" value="ECO:0007669"/>
    <property type="project" value="InterPro"/>
</dbReference>
<evidence type="ECO:0000256" key="1">
    <source>
        <dbReference type="ARBA" id="ARBA00001971"/>
    </source>
</evidence>
<evidence type="ECO:0000313" key="10">
    <source>
        <dbReference type="EMBL" id="KAK3350040.1"/>
    </source>
</evidence>
<dbReference type="GO" id="GO:0005506">
    <property type="term" value="F:iron ion binding"/>
    <property type="evidence" value="ECO:0007669"/>
    <property type="project" value="InterPro"/>
</dbReference>
<accession>A0AAJ0HFV8</accession>
<evidence type="ECO:0000256" key="4">
    <source>
        <dbReference type="ARBA" id="ARBA00022723"/>
    </source>
</evidence>
<organism evidence="10 11">
    <name type="scientific">Lasiosphaeria hispida</name>
    <dbReference type="NCBI Taxonomy" id="260671"/>
    <lineage>
        <taxon>Eukaryota</taxon>
        <taxon>Fungi</taxon>
        <taxon>Dikarya</taxon>
        <taxon>Ascomycota</taxon>
        <taxon>Pezizomycotina</taxon>
        <taxon>Sordariomycetes</taxon>
        <taxon>Sordariomycetidae</taxon>
        <taxon>Sordariales</taxon>
        <taxon>Lasiosphaeriaceae</taxon>
        <taxon>Lasiosphaeria</taxon>
    </lineage>
</organism>
<proteinExistence type="inferred from homology"/>
<comment type="cofactor">
    <cofactor evidence="1 8">
        <name>heme</name>
        <dbReference type="ChEBI" id="CHEBI:30413"/>
    </cofactor>
</comment>
<evidence type="ECO:0000256" key="2">
    <source>
        <dbReference type="ARBA" id="ARBA00010617"/>
    </source>
</evidence>
<protein>
    <submittedName>
        <fullName evidence="10">Cytochrome P450</fullName>
    </submittedName>
</protein>
<dbReference type="PROSITE" id="PS00086">
    <property type="entry name" value="CYTOCHROME_P450"/>
    <property type="match status" value="1"/>
</dbReference>
<keyword evidence="3 8" id="KW-0349">Heme</keyword>
<reference evidence="10" key="1">
    <citation type="journal article" date="2023" name="Mol. Phylogenet. Evol.">
        <title>Genome-scale phylogeny and comparative genomics of the fungal order Sordariales.</title>
        <authorList>
            <person name="Hensen N."/>
            <person name="Bonometti L."/>
            <person name="Westerberg I."/>
            <person name="Brannstrom I.O."/>
            <person name="Guillou S."/>
            <person name="Cros-Aarteil S."/>
            <person name="Calhoun S."/>
            <person name="Haridas S."/>
            <person name="Kuo A."/>
            <person name="Mondo S."/>
            <person name="Pangilinan J."/>
            <person name="Riley R."/>
            <person name="LaButti K."/>
            <person name="Andreopoulos B."/>
            <person name="Lipzen A."/>
            <person name="Chen C."/>
            <person name="Yan M."/>
            <person name="Daum C."/>
            <person name="Ng V."/>
            <person name="Clum A."/>
            <person name="Steindorff A."/>
            <person name="Ohm R.A."/>
            <person name="Martin F."/>
            <person name="Silar P."/>
            <person name="Natvig D.O."/>
            <person name="Lalanne C."/>
            <person name="Gautier V."/>
            <person name="Ament-Velasquez S.L."/>
            <person name="Kruys A."/>
            <person name="Hutchinson M.I."/>
            <person name="Powell A.J."/>
            <person name="Barry K."/>
            <person name="Miller A.N."/>
            <person name="Grigoriev I.V."/>
            <person name="Debuchy R."/>
            <person name="Gladieux P."/>
            <person name="Hiltunen Thoren M."/>
            <person name="Johannesson H."/>
        </authorList>
    </citation>
    <scope>NUCLEOTIDE SEQUENCE</scope>
    <source>
        <strain evidence="10">CBS 955.72</strain>
    </source>
</reference>
<dbReference type="SUPFAM" id="SSF48264">
    <property type="entry name" value="Cytochrome P450"/>
    <property type="match status" value="1"/>
</dbReference>